<dbReference type="InterPro" id="IPR007410">
    <property type="entry name" value="LpqE-like"/>
</dbReference>
<dbReference type="OrthoDB" id="7914880at2"/>
<dbReference type="InterPro" id="IPR036182">
    <property type="entry name" value="PCuAC_sf"/>
</dbReference>
<reference evidence="2" key="1">
    <citation type="submission" date="2017-04" db="EMBL/GenBank/DDBJ databases">
        <authorList>
            <person name="Varghese N."/>
            <person name="Submissions S."/>
        </authorList>
    </citation>
    <scope>NUCLEOTIDE SEQUENCE [LARGE SCALE GENOMIC DNA]</scope>
</reference>
<keyword evidence="2" id="KW-1185">Reference proteome</keyword>
<dbReference type="Proteomes" id="UP000194474">
    <property type="component" value="Unassembled WGS sequence"/>
</dbReference>
<proteinExistence type="predicted"/>
<sequence length="163" mass="16951">MLRFSSLLAFPFFILATIDVGAESHAHGEHVASIGELVVLHAWTMPARAGEDAVVFFEVENGGEAVLLRGGESEAAATVDVVGASMAADGTRSYQPVGAYSIPGGTMAFDPGGLGLRLNDLHFDLVEGQEVHLHLLLGSGELEMSVEVQPAGATAHSHAGHSH</sequence>
<protein>
    <recommendedName>
        <fullName evidence="3">Copper(I)-binding protein</fullName>
    </recommendedName>
</protein>
<evidence type="ECO:0008006" key="3">
    <source>
        <dbReference type="Google" id="ProtNLM"/>
    </source>
</evidence>
<dbReference type="SUPFAM" id="SSF110087">
    <property type="entry name" value="DR1885-like metal-binding protein"/>
    <property type="match status" value="1"/>
</dbReference>
<dbReference type="Gene3D" id="2.60.40.1890">
    <property type="entry name" value="PCu(A)C copper chaperone"/>
    <property type="match status" value="1"/>
</dbReference>
<dbReference type="EMBL" id="FXWK01000001">
    <property type="protein sequence ID" value="SMQ72929.1"/>
    <property type="molecule type" value="Genomic_DNA"/>
</dbReference>
<evidence type="ECO:0000313" key="2">
    <source>
        <dbReference type="Proteomes" id="UP000194474"/>
    </source>
</evidence>
<name>A0A1Y6FE64_9HYPH</name>
<accession>A0A1Y6FE64</accession>
<dbReference type="RefSeq" id="WP_086470421.1">
    <property type="nucleotide sequence ID" value="NZ_FXWK01000001.1"/>
</dbReference>
<evidence type="ECO:0000313" key="1">
    <source>
        <dbReference type="EMBL" id="SMQ72929.1"/>
    </source>
</evidence>
<gene>
    <name evidence="1" type="ORF">SAMN06295905_2179</name>
</gene>
<dbReference type="Pfam" id="PF04314">
    <property type="entry name" value="PCuAC"/>
    <property type="match status" value="1"/>
</dbReference>
<dbReference type="AlphaFoldDB" id="A0A1Y6FE64"/>
<organism evidence="1 2">
    <name type="scientific">Devosia lucknowensis</name>
    <dbReference type="NCBI Taxonomy" id="1096929"/>
    <lineage>
        <taxon>Bacteria</taxon>
        <taxon>Pseudomonadati</taxon>
        <taxon>Pseudomonadota</taxon>
        <taxon>Alphaproteobacteria</taxon>
        <taxon>Hyphomicrobiales</taxon>
        <taxon>Devosiaceae</taxon>
        <taxon>Devosia</taxon>
    </lineage>
</organism>